<reference evidence="4" key="1">
    <citation type="submission" date="2018-01" db="EMBL/GenBank/DDBJ databases">
        <authorList>
            <person name="Alioto T."/>
            <person name="Alioto T."/>
        </authorList>
    </citation>
    <scope>NUCLEOTIDE SEQUENCE [LARGE SCALE GENOMIC DNA]</scope>
</reference>
<dbReference type="EMBL" id="OUUW01000002">
    <property type="protein sequence ID" value="SPP77359.1"/>
    <property type="molecule type" value="Genomic_DNA"/>
</dbReference>
<feature type="region of interest" description="Disordered" evidence="1">
    <location>
        <begin position="75"/>
        <end position="122"/>
    </location>
</feature>
<dbReference type="STRING" id="7266.A0A3B0JUH9"/>
<evidence type="ECO:0000256" key="2">
    <source>
        <dbReference type="SAM" id="SignalP"/>
    </source>
</evidence>
<evidence type="ECO:0008006" key="5">
    <source>
        <dbReference type="Google" id="ProtNLM"/>
    </source>
</evidence>
<dbReference type="OrthoDB" id="7868429at2759"/>
<proteinExistence type="predicted"/>
<name>A0A3B0JUH9_DROGU</name>
<gene>
    <name evidence="3" type="ORF">DGUA_6G008033</name>
</gene>
<feature type="chain" id="PRO_5017431905" description="Chitin-binding type-2 domain-containing protein" evidence="2">
    <location>
        <begin position="18"/>
        <end position="150"/>
    </location>
</feature>
<sequence>MFRILLCLALGTLGCQAACNVCNPDTGTICLTATNFTFCDGVSAIGATAKCPDGYYCTEEIKFCQSRPELAACSAETSSTSTESTTESTTSSTESTSSTADTTGSSTSTTAPTTSTASPSTTVDPAIIDMCQIKASTGRYTNPNDATCRR</sequence>
<protein>
    <recommendedName>
        <fullName evidence="5">Chitin-binding type-2 domain-containing protein</fullName>
    </recommendedName>
</protein>
<dbReference type="PROSITE" id="PS51257">
    <property type="entry name" value="PROKAR_LIPOPROTEIN"/>
    <property type="match status" value="1"/>
</dbReference>
<dbReference type="Proteomes" id="UP000268350">
    <property type="component" value="Unassembled WGS sequence"/>
</dbReference>
<dbReference type="OMA" id="CQNGFYC"/>
<keyword evidence="4" id="KW-1185">Reference proteome</keyword>
<feature type="signal peptide" evidence="2">
    <location>
        <begin position="1"/>
        <end position="17"/>
    </location>
</feature>
<evidence type="ECO:0000313" key="3">
    <source>
        <dbReference type="EMBL" id="SPP77359.1"/>
    </source>
</evidence>
<organism evidence="3 4">
    <name type="scientific">Drosophila guanche</name>
    <name type="common">Fruit fly</name>
    <dbReference type="NCBI Taxonomy" id="7266"/>
    <lineage>
        <taxon>Eukaryota</taxon>
        <taxon>Metazoa</taxon>
        <taxon>Ecdysozoa</taxon>
        <taxon>Arthropoda</taxon>
        <taxon>Hexapoda</taxon>
        <taxon>Insecta</taxon>
        <taxon>Pterygota</taxon>
        <taxon>Neoptera</taxon>
        <taxon>Endopterygota</taxon>
        <taxon>Diptera</taxon>
        <taxon>Brachycera</taxon>
        <taxon>Muscomorpha</taxon>
        <taxon>Ephydroidea</taxon>
        <taxon>Drosophilidae</taxon>
        <taxon>Drosophila</taxon>
        <taxon>Sophophora</taxon>
    </lineage>
</organism>
<keyword evidence="2" id="KW-0732">Signal</keyword>
<dbReference type="AlphaFoldDB" id="A0A3B0JUH9"/>
<evidence type="ECO:0000313" key="4">
    <source>
        <dbReference type="Proteomes" id="UP000268350"/>
    </source>
</evidence>
<accession>A0A3B0JUH9</accession>
<evidence type="ECO:0000256" key="1">
    <source>
        <dbReference type="SAM" id="MobiDB-lite"/>
    </source>
</evidence>